<organism evidence="2 3">
    <name type="scientific">Anaerovibrio slackiae</name>
    <dbReference type="NCBI Taxonomy" id="2652309"/>
    <lineage>
        <taxon>Bacteria</taxon>
        <taxon>Bacillati</taxon>
        <taxon>Bacillota</taxon>
        <taxon>Negativicutes</taxon>
        <taxon>Selenomonadales</taxon>
        <taxon>Selenomonadaceae</taxon>
        <taxon>Anaerovibrio</taxon>
    </lineage>
</organism>
<keyword evidence="2" id="KW-0808">Transferase</keyword>
<dbReference type="Pfam" id="PF19700">
    <property type="entry name" value="DUF6198"/>
    <property type="match status" value="1"/>
</dbReference>
<feature type="transmembrane region" description="Helical" evidence="1">
    <location>
        <begin position="49"/>
        <end position="72"/>
    </location>
</feature>
<feature type="transmembrane region" description="Helical" evidence="1">
    <location>
        <begin position="84"/>
        <end position="103"/>
    </location>
</feature>
<name>A0A6I2UGW7_9FIRM</name>
<dbReference type="GO" id="GO:0016301">
    <property type="term" value="F:kinase activity"/>
    <property type="evidence" value="ECO:0007669"/>
    <property type="project" value="UniProtKB-KW"/>
</dbReference>
<evidence type="ECO:0000256" key="1">
    <source>
        <dbReference type="SAM" id="Phobius"/>
    </source>
</evidence>
<gene>
    <name evidence="2" type="ORF">FYJ84_08465</name>
</gene>
<feature type="transmembrane region" description="Helical" evidence="1">
    <location>
        <begin position="115"/>
        <end position="142"/>
    </location>
</feature>
<dbReference type="Gene3D" id="3.40.50.300">
    <property type="entry name" value="P-loop containing nucleotide triphosphate hydrolases"/>
    <property type="match status" value="1"/>
</dbReference>
<dbReference type="Pfam" id="PF13189">
    <property type="entry name" value="Cytidylate_kin2"/>
    <property type="match status" value="1"/>
</dbReference>
<proteinExistence type="predicted"/>
<feature type="transmembrane region" description="Helical" evidence="1">
    <location>
        <begin position="15"/>
        <end position="37"/>
    </location>
</feature>
<keyword evidence="1" id="KW-1133">Transmembrane helix</keyword>
<comment type="caution">
    <text evidence="2">The sequence shown here is derived from an EMBL/GenBank/DDBJ whole genome shotgun (WGS) entry which is preliminary data.</text>
</comment>
<keyword evidence="1" id="KW-0472">Membrane</keyword>
<dbReference type="PANTHER" id="PTHR40078:SF1">
    <property type="entry name" value="INTEGRAL MEMBRANE PROTEIN"/>
    <property type="match status" value="1"/>
</dbReference>
<sequence>MKEIKQSPSELARRFLVFALGLVFMGFGVACLIKSSLGVSPISSLPYTFALIIPSVTVGCWTAIMNLLMIFIQPVLKKGLDKRMLVLQCGMTVVFGYFIDLSLECMAPLVLESYYAKIGMLLAGCSIMAFGTYFGIISRVTLLPMDSFLQILAERIGRRYTSVRVVSDLCMTTFATVLCLIFVGELKAVREGTLITAFLCGTEIRLFTNQLKSLTYLLLPENRIQKERERQAMPEVSEAHFVLTVSHEYGSGGRTIARRIAHELDLPYYDTEIIKMAAERSDFAAEYLHKHEEKISSTALYTLFDWYAGSFPESEVPLPEQIFRLEAQVIQEIAAKDSCVIVGRLANYVLQNHKNSLHIFITADEPERIQRVMRKEAIPLEEAQEKIREFANDRKNHCQQFSAMEWGNSENYDITVKSNRYGVDRTAAILIQLIKEFRLIQF</sequence>
<keyword evidence="1" id="KW-0812">Transmembrane</keyword>
<dbReference type="Proteomes" id="UP000433181">
    <property type="component" value="Unassembled WGS sequence"/>
</dbReference>
<dbReference type="EMBL" id="VUNR01000015">
    <property type="protein sequence ID" value="MSU09015.1"/>
    <property type="molecule type" value="Genomic_DNA"/>
</dbReference>
<dbReference type="PROSITE" id="PS51257">
    <property type="entry name" value="PROKAR_LIPOPROTEIN"/>
    <property type="match status" value="1"/>
</dbReference>
<dbReference type="PANTHER" id="PTHR40078">
    <property type="entry name" value="INTEGRAL MEMBRANE PROTEIN-RELATED"/>
    <property type="match status" value="1"/>
</dbReference>
<dbReference type="SUPFAM" id="SSF52540">
    <property type="entry name" value="P-loop containing nucleoside triphosphate hydrolases"/>
    <property type="match status" value="1"/>
</dbReference>
<evidence type="ECO:0000313" key="2">
    <source>
        <dbReference type="EMBL" id="MSU09015.1"/>
    </source>
</evidence>
<protein>
    <submittedName>
        <fullName evidence="2">Cytidylate kinase family protein</fullName>
    </submittedName>
</protein>
<dbReference type="RefSeq" id="WP_154407181.1">
    <property type="nucleotide sequence ID" value="NZ_VUNR01000015.1"/>
</dbReference>
<evidence type="ECO:0000313" key="3">
    <source>
        <dbReference type="Proteomes" id="UP000433181"/>
    </source>
</evidence>
<feature type="transmembrane region" description="Helical" evidence="1">
    <location>
        <begin position="163"/>
        <end position="183"/>
    </location>
</feature>
<dbReference type="AlphaFoldDB" id="A0A6I2UGW7"/>
<accession>A0A6I2UGW7</accession>
<reference evidence="2 3" key="1">
    <citation type="submission" date="2019-08" db="EMBL/GenBank/DDBJ databases">
        <title>In-depth cultivation of the pig gut microbiome towards novel bacterial diversity and tailored functional studies.</title>
        <authorList>
            <person name="Wylensek D."/>
            <person name="Hitch T.C.A."/>
            <person name="Clavel T."/>
        </authorList>
    </citation>
    <scope>NUCLEOTIDE SEQUENCE [LARGE SCALE GENOMIC DNA]</scope>
    <source>
        <strain evidence="2 3">WCA-693-APC-5D-A</strain>
    </source>
</reference>
<dbReference type="InterPro" id="IPR027417">
    <property type="entry name" value="P-loop_NTPase"/>
</dbReference>
<dbReference type="InterPro" id="IPR038750">
    <property type="entry name" value="YczE/YyaS-like"/>
</dbReference>
<keyword evidence="3" id="KW-1185">Reference proteome</keyword>
<dbReference type="GeneID" id="96778948"/>
<keyword evidence="2" id="KW-0418">Kinase</keyword>